<evidence type="ECO:0000313" key="2">
    <source>
        <dbReference type="EMBL" id="QCT04341.1"/>
    </source>
</evidence>
<organism evidence="2 3">
    <name type="scientific">Paenibacillus algicola</name>
    <dbReference type="NCBI Taxonomy" id="2565926"/>
    <lineage>
        <taxon>Bacteria</taxon>
        <taxon>Bacillati</taxon>
        <taxon>Bacillota</taxon>
        <taxon>Bacilli</taxon>
        <taxon>Bacillales</taxon>
        <taxon>Paenibacillaceae</taxon>
        <taxon>Paenibacillus</taxon>
    </lineage>
</organism>
<dbReference type="AlphaFoldDB" id="A0A4P8XRB7"/>
<evidence type="ECO:0000313" key="3">
    <source>
        <dbReference type="Proteomes" id="UP000300879"/>
    </source>
</evidence>
<dbReference type="SUPFAM" id="SSF54909">
    <property type="entry name" value="Dimeric alpha+beta barrel"/>
    <property type="match status" value="1"/>
</dbReference>
<dbReference type="Pfam" id="PF03992">
    <property type="entry name" value="ABM"/>
    <property type="match status" value="1"/>
</dbReference>
<keyword evidence="2" id="KW-0503">Monooxygenase</keyword>
<dbReference type="EMBL" id="CP040396">
    <property type="protein sequence ID" value="QCT04341.1"/>
    <property type="molecule type" value="Genomic_DNA"/>
</dbReference>
<dbReference type="PROSITE" id="PS51725">
    <property type="entry name" value="ABM"/>
    <property type="match status" value="1"/>
</dbReference>
<gene>
    <name evidence="2" type="ORF">E6C60_3631</name>
</gene>
<reference evidence="2 3" key="1">
    <citation type="submission" date="2019-05" db="EMBL/GenBank/DDBJ databases">
        <authorList>
            <person name="Chen C."/>
        </authorList>
    </citation>
    <scope>NUCLEOTIDE SEQUENCE [LARGE SCALE GENOMIC DNA]</scope>
    <source>
        <strain evidence="2 3">HB172198</strain>
    </source>
</reference>
<dbReference type="KEGG" id="palo:E6C60_3631"/>
<feature type="domain" description="ABM" evidence="1">
    <location>
        <begin position="4"/>
        <end position="99"/>
    </location>
</feature>
<dbReference type="InterPro" id="IPR007138">
    <property type="entry name" value="ABM_dom"/>
</dbReference>
<dbReference type="PANTHER" id="PTHR33336:SF3">
    <property type="entry name" value="ABM DOMAIN-CONTAINING PROTEIN"/>
    <property type="match status" value="1"/>
</dbReference>
<evidence type="ECO:0000259" key="1">
    <source>
        <dbReference type="PROSITE" id="PS51725"/>
    </source>
</evidence>
<protein>
    <submittedName>
        <fullName evidence="2">Antibiotic biosynthesis monooxygenase</fullName>
    </submittedName>
</protein>
<dbReference type="GO" id="GO:0004497">
    <property type="term" value="F:monooxygenase activity"/>
    <property type="evidence" value="ECO:0007669"/>
    <property type="project" value="UniProtKB-KW"/>
</dbReference>
<dbReference type="Gene3D" id="3.30.70.100">
    <property type="match status" value="1"/>
</dbReference>
<proteinExistence type="predicted"/>
<keyword evidence="3" id="KW-1185">Reference proteome</keyword>
<dbReference type="Proteomes" id="UP000300879">
    <property type="component" value="Chromosome"/>
</dbReference>
<dbReference type="InterPro" id="IPR050744">
    <property type="entry name" value="AI-2_Isomerase_LsrG"/>
</dbReference>
<sequence length="99" mass="11445">MEPIVITAVLKAKAGHEKELEQALLAVLQPSREEEGCIQYDLHQSTDDPSVFVFYERWANEAALNAHIHSDHYGHYRQHAEELVETREVYRLRLATGHH</sequence>
<name>A0A4P8XRB7_9BACL</name>
<keyword evidence="2" id="KW-0560">Oxidoreductase</keyword>
<dbReference type="OrthoDB" id="9806189at2"/>
<dbReference type="InterPro" id="IPR011008">
    <property type="entry name" value="Dimeric_a/b-barrel"/>
</dbReference>
<accession>A0A4P8XRB7</accession>
<dbReference type="RefSeq" id="WP_138227065.1">
    <property type="nucleotide sequence ID" value="NZ_CP040396.1"/>
</dbReference>
<dbReference type="PANTHER" id="PTHR33336">
    <property type="entry name" value="QUINOL MONOOXYGENASE YGIN-RELATED"/>
    <property type="match status" value="1"/>
</dbReference>